<gene>
    <name evidence="1" type="ORF">GH714_001799</name>
</gene>
<proteinExistence type="predicted"/>
<evidence type="ECO:0000313" key="1">
    <source>
        <dbReference type="EMBL" id="KAF2323860.1"/>
    </source>
</evidence>
<comment type="caution">
    <text evidence="1">The sequence shown here is derived from an EMBL/GenBank/DDBJ whole genome shotgun (WGS) entry which is preliminary data.</text>
</comment>
<name>A0A6A6NFI5_HEVBR</name>
<sequence length="49" mass="5220">MLDNKQIETPLLVQAGGSGVLDLVQEVPADSGFGLNLIQEIKMVLVLVN</sequence>
<evidence type="ECO:0000313" key="2">
    <source>
        <dbReference type="Proteomes" id="UP000467840"/>
    </source>
</evidence>
<dbReference type="EMBL" id="JAAGAX010000001">
    <property type="protein sequence ID" value="KAF2323860.1"/>
    <property type="molecule type" value="Genomic_DNA"/>
</dbReference>
<organism evidence="1 2">
    <name type="scientific">Hevea brasiliensis</name>
    <name type="common">Para rubber tree</name>
    <name type="synonym">Siphonia brasiliensis</name>
    <dbReference type="NCBI Taxonomy" id="3981"/>
    <lineage>
        <taxon>Eukaryota</taxon>
        <taxon>Viridiplantae</taxon>
        <taxon>Streptophyta</taxon>
        <taxon>Embryophyta</taxon>
        <taxon>Tracheophyta</taxon>
        <taxon>Spermatophyta</taxon>
        <taxon>Magnoliopsida</taxon>
        <taxon>eudicotyledons</taxon>
        <taxon>Gunneridae</taxon>
        <taxon>Pentapetalae</taxon>
        <taxon>rosids</taxon>
        <taxon>fabids</taxon>
        <taxon>Malpighiales</taxon>
        <taxon>Euphorbiaceae</taxon>
        <taxon>Crotonoideae</taxon>
        <taxon>Micrandreae</taxon>
        <taxon>Hevea</taxon>
    </lineage>
</organism>
<feature type="non-terminal residue" evidence="1">
    <location>
        <position position="1"/>
    </location>
</feature>
<dbReference type="AlphaFoldDB" id="A0A6A6NFI5"/>
<protein>
    <submittedName>
        <fullName evidence="1">Uncharacterized protein</fullName>
    </submittedName>
</protein>
<reference evidence="1 2" key="1">
    <citation type="journal article" date="2020" name="Mol. Plant">
        <title>The Chromosome-Based Rubber Tree Genome Provides New Insights into Spurge Genome Evolution and Rubber Biosynthesis.</title>
        <authorList>
            <person name="Liu J."/>
            <person name="Shi C."/>
            <person name="Shi C.C."/>
            <person name="Li W."/>
            <person name="Zhang Q.J."/>
            <person name="Zhang Y."/>
            <person name="Li K."/>
            <person name="Lu H.F."/>
            <person name="Shi C."/>
            <person name="Zhu S.T."/>
            <person name="Xiao Z.Y."/>
            <person name="Nan H."/>
            <person name="Yue Y."/>
            <person name="Zhu X.G."/>
            <person name="Wu Y."/>
            <person name="Hong X.N."/>
            <person name="Fan G.Y."/>
            <person name="Tong Y."/>
            <person name="Zhang D."/>
            <person name="Mao C.L."/>
            <person name="Liu Y.L."/>
            <person name="Hao S.J."/>
            <person name="Liu W.Q."/>
            <person name="Lv M.Q."/>
            <person name="Zhang H.B."/>
            <person name="Liu Y."/>
            <person name="Hu-Tang G.R."/>
            <person name="Wang J.P."/>
            <person name="Wang J.H."/>
            <person name="Sun Y.H."/>
            <person name="Ni S.B."/>
            <person name="Chen W.B."/>
            <person name="Zhang X.C."/>
            <person name="Jiao Y.N."/>
            <person name="Eichler E.E."/>
            <person name="Li G.H."/>
            <person name="Liu X."/>
            <person name="Gao L.Z."/>
        </authorList>
    </citation>
    <scope>NUCLEOTIDE SEQUENCE [LARGE SCALE GENOMIC DNA]</scope>
    <source>
        <strain evidence="2">cv. GT1</strain>
        <tissue evidence="1">Leaf</tissue>
    </source>
</reference>
<keyword evidence="2" id="KW-1185">Reference proteome</keyword>
<accession>A0A6A6NFI5</accession>
<dbReference type="Proteomes" id="UP000467840">
    <property type="component" value="Chromosome 5"/>
</dbReference>